<feature type="region of interest" description="Phosphopantothenoylcysteine decarboxylase" evidence="3">
    <location>
        <begin position="1"/>
        <end position="190"/>
    </location>
</feature>
<feature type="binding site" evidence="3">
    <location>
        <position position="339"/>
    </location>
    <ligand>
        <name>CTP</name>
        <dbReference type="ChEBI" id="CHEBI:37563"/>
    </ligand>
</feature>
<gene>
    <name evidence="3" type="primary">coaBC</name>
    <name evidence="7" type="ORF">SAMN05444412_12521</name>
</gene>
<dbReference type="GO" id="GO:0016874">
    <property type="term" value="F:ligase activity"/>
    <property type="evidence" value="ECO:0007669"/>
    <property type="project" value="UniProtKB-KW"/>
</dbReference>
<dbReference type="EMBL" id="FNQC01000025">
    <property type="protein sequence ID" value="SDZ56375.1"/>
    <property type="molecule type" value="Genomic_DNA"/>
</dbReference>
<comment type="caution">
    <text evidence="3">Lacks conserved residue(s) required for the propagation of feature annotation.</text>
</comment>
<comment type="caution">
    <text evidence="7">The sequence shown here is derived from an EMBL/GenBank/DDBJ whole genome shotgun (WGS) entry which is preliminary data.</text>
</comment>
<dbReference type="EC" id="4.1.1.36" evidence="3"/>
<comment type="catalytic activity">
    <reaction evidence="3 4">
        <text>N-[(R)-4-phosphopantothenoyl]-L-cysteine + H(+) = (R)-4'-phosphopantetheine + CO2</text>
        <dbReference type="Rhea" id="RHEA:16793"/>
        <dbReference type="ChEBI" id="CHEBI:15378"/>
        <dbReference type="ChEBI" id="CHEBI:16526"/>
        <dbReference type="ChEBI" id="CHEBI:59458"/>
        <dbReference type="ChEBI" id="CHEBI:61723"/>
        <dbReference type="EC" id="4.1.1.36"/>
    </reaction>
</comment>
<dbReference type="SUPFAM" id="SSF52507">
    <property type="entry name" value="Homo-oligomeric flavin-containing Cys decarboxylases, HFCD"/>
    <property type="match status" value="1"/>
</dbReference>
<evidence type="ECO:0000256" key="1">
    <source>
        <dbReference type="ARBA" id="ARBA00022793"/>
    </source>
</evidence>
<comment type="pathway">
    <text evidence="3 4">Cofactor biosynthesis; coenzyme A biosynthesis; CoA from (R)-pantothenate: step 2/5.</text>
</comment>
<dbReference type="RefSeq" id="WP_019600505.1">
    <property type="nucleotide sequence ID" value="NZ_FNQC01000025.1"/>
</dbReference>
<keyword evidence="2 3" id="KW-0456">Lyase</keyword>
<keyword evidence="1 3" id="KW-0210">Decarboxylase</keyword>
<feature type="binding site" evidence="3">
    <location>
        <position position="280"/>
    </location>
    <ligand>
        <name>CTP</name>
        <dbReference type="ChEBI" id="CHEBI:37563"/>
    </ligand>
</feature>
<evidence type="ECO:0000313" key="8">
    <source>
        <dbReference type="Proteomes" id="UP000199663"/>
    </source>
</evidence>
<keyword evidence="3" id="KW-0479">Metal-binding</keyword>
<keyword evidence="8" id="KW-1185">Reference proteome</keyword>
<dbReference type="Gene3D" id="3.40.50.1950">
    <property type="entry name" value="Flavin prenyltransferase-like"/>
    <property type="match status" value="1"/>
</dbReference>
<evidence type="ECO:0000256" key="2">
    <source>
        <dbReference type="ARBA" id="ARBA00023239"/>
    </source>
</evidence>
<evidence type="ECO:0000256" key="3">
    <source>
        <dbReference type="HAMAP-Rule" id="MF_02225"/>
    </source>
</evidence>
<proteinExistence type="inferred from homology"/>
<feature type="domain" description="Flavoprotein" evidence="5">
    <location>
        <begin position="7"/>
        <end position="179"/>
    </location>
</feature>
<sequence>MRLKGRRILLGVTGSIAAYKSAYLTRLLVKEGAEVRIVMSTSALDFITPLTLSTLSKNPVLHQFHVEETGVWTNHVELGLWANLFLIAPISANTLAKCANGICDNLLSATYLSARCPVMVAPAMDLDMYQHPSVKANLDKLISFGNIVLEAEDGELASGLSGQGRLMEPEHILDQVIAHFSAEKSFAGQKVMITSGPTQEAIDPVRFISNHSSGKMGAALALAFAKKGAEVHVILGEGAVKPAHQNIQIHPVRSASDMFQKAENLHSQMDISVFAAAVADYSPKIAAVEKIKKQGETLTLELVKNIDIALNLGYKKLPHQIHVGFALETENEAFHAKEKLAKKNFDMIVLNSMKDAGAGFKHDTNKVTLFFKTGNPQTSKVLPKDQIAELILSGIKSLPVLI</sequence>
<dbReference type="InterPro" id="IPR036551">
    <property type="entry name" value="Flavin_trans-like"/>
</dbReference>
<dbReference type="SUPFAM" id="SSF102645">
    <property type="entry name" value="CoaB-like"/>
    <property type="match status" value="1"/>
</dbReference>
<dbReference type="InterPro" id="IPR007085">
    <property type="entry name" value="DNA/pantothenate-metab_flavo_C"/>
</dbReference>
<dbReference type="Gene3D" id="3.40.50.10300">
    <property type="entry name" value="CoaB-like"/>
    <property type="match status" value="1"/>
</dbReference>
<comment type="function">
    <text evidence="3">Catalyzes two sequential steps in the biosynthesis of coenzyme A. In the first step cysteine is conjugated to 4'-phosphopantothenate to form 4-phosphopantothenoylcysteine. In the second step the latter compound is decarboxylated to form 4'-phosphopantotheine.</text>
</comment>
<comment type="pathway">
    <text evidence="3 4">Cofactor biosynthesis; coenzyme A biosynthesis; CoA from (R)-pantothenate: step 3/5.</text>
</comment>
<dbReference type="Pfam" id="PF02441">
    <property type="entry name" value="Flavoprotein"/>
    <property type="match status" value="1"/>
</dbReference>
<keyword evidence="3" id="KW-0511">Multifunctional enzyme</keyword>
<comment type="function">
    <text evidence="4">Catalyzes two steps in the biosynthesis of coenzyme A. In the first step cysteine is conjugated to 4'-phosphopantothenate to form 4-phosphopantothenoylcysteine, in the latter compound is decarboxylated to form 4'-phosphopantotheine.</text>
</comment>
<evidence type="ECO:0000256" key="4">
    <source>
        <dbReference type="RuleBase" id="RU364078"/>
    </source>
</evidence>
<dbReference type="NCBIfam" id="TIGR00521">
    <property type="entry name" value="coaBC_dfp"/>
    <property type="match status" value="1"/>
</dbReference>
<accession>A0A1H3U3F7</accession>
<keyword evidence="3 4" id="KW-0285">Flavoprotein</keyword>
<name>A0A1H3U3F7_9BACT</name>
<organism evidence="7 8">
    <name type="scientific">Rhodonellum ikkaensis</name>
    <dbReference type="NCBI Taxonomy" id="336829"/>
    <lineage>
        <taxon>Bacteria</taxon>
        <taxon>Pseudomonadati</taxon>
        <taxon>Bacteroidota</taxon>
        <taxon>Cytophagia</taxon>
        <taxon>Cytophagales</taxon>
        <taxon>Cytophagaceae</taxon>
        <taxon>Rhodonellum</taxon>
    </lineage>
</organism>
<protein>
    <recommendedName>
        <fullName evidence="3">Coenzyme A biosynthesis bifunctional protein CoaBC</fullName>
    </recommendedName>
    <alternativeName>
        <fullName evidence="3">DNA/pantothenate metabolism flavoprotein</fullName>
    </alternativeName>
    <alternativeName>
        <fullName evidence="3">Phosphopantothenoylcysteine synthetase/decarboxylase</fullName>
        <shortName evidence="3">PPCS-PPCDC</shortName>
    </alternativeName>
    <domain>
        <recommendedName>
            <fullName evidence="3">Phosphopantothenoylcysteine decarboxylase</fullName>
            <shortName evidence="3">PPC decarboxylase</shortName>
            <shortName evidence="3">PPC-DC</shortName>
            <ecNumber evidence="3">4.1.1.36</ecNumber>
        </recommendedName>
        <alternativeName>
            <fullName evidence="3">CoaC</fullName>
        </alternativeName>
    </domain>
    <domain>
        <recommendedName>
            <fullName evidence="3">Phosphopantothenate--cysteine ligase</fullName>
            <ecNumber evidence="3">6.3.2.5</ecNumber>
        </recommendedName>
        <alternativeName>
            <fullName evidence="3">CoaB</fullName>
        </alternativeName>
        <alternativeName>
            <fullName evidence="3">Phosphopantothenoylcysteine synthetase</fullName>
            <shortName evidence="3">PPC synthetase</shortName>
            <shortName evidence="3">PPC-S</shortName>
        </alternativeName>
    </domain>
</protein>
<dbReference type="HAMAP" id="MF_02225">
    <property type="entry name" value="CoaBC"/>
    <property type="match status" value="1"/>
</dbReference>
<feature type="binding site" evidence="3">
    <location>
        <position position="325"/>
    </location>
    <ligand>
        <name>CTP</name>
        <dbReference type="ChEBI" id="CHEBI:37563"/>
    </ligand>
</feature>
<feature type="region of interest" description="Phosphopantothenate--cysteine ligase" evidence="3">
    <location>
        <begin position="191"/>
        <end position="402"/>
    </location>
</feature>
<evidence type="ECO:0000259" key="5">
    <source>
        <dbReference type="Pfam" id="PF02441"/>
    </source>
</evidence>
<dbReference type="PANTHER" id="PTHR14359:SF6">
    <property type="entry name" value="PHOSPHOPANTOTHENOYLCYSTEINE DECARBOXYLASE"/>
    <property type="match status" value="1"/>
</dbReference>
<comment type="cofactor">
    <cofactor evidence="3">
        <name>Mg(2+)</name>
        <dbReference type="ChEBI" id="CHEBI:18420"/>
    </cofactor>
</comment>
<dbReference type="InterPro" id="IPR035929">
    <property type="entry name" value="CoaB-like_sf"/>
</dbReference>
<dbReference type="InterPro" id="IPR005252">
    <property type="entry name" value="CoaBC"/>
</dbReference>
<comment type="cofactor">
    <cofactor evidence="3">
        <name>FMN</name>
        <dbReference type="ChEBI" id="CHEBI:58210"/>
    </cofactor>
    <text evidence="3">Binds 1 FMN per subunit.</text>
</comment>
<feature type="binding site" evidence="3">
    <location>
        <position position="343"/>
    </location>
    <ligand>
        <name>CTP</name>
        <dbReference type="ChEBI" id="CHEBI:37563"/>
    </ligand>
</feature>
<evidence type="ECO:0000313" key="7">
    <source>
        <dbReference type="EMBL" id="SDZ56375.1"/>
    </source>
</evidence>
<comment type="similarity">
    <text evidence="3 4">In the N-terminal section; belongs to the HFCD (homo-oligomeric flavin containing Cys decarboxylase) superfamily.</text>
</comment>
<dbReference type="InterPro" id="IPR003382">
    <property type="entry name" value="Flavoprotein"/>
</dbReference>
<reference evidence="7 8" key="1">
    <citation type="submission" date="2016-10" db="EMBL/GenBank/DDBJ databases">
        <authorList>
            <person name="Varghese N."/>
            <person name="Submissions S."/>
        </authorList>
    </citation>
    <scope>NUCLEOTIDE SEQUENCE [LARGE SCALE GENOMIC DNA]</scope>
    <source>
        <strain evidence="7 8">DSM 17997</strain>
    </source>
</reference>
<dbReference type="Proteomes" id="UP000199663">
    <property type="component" value="Unassembled WGS sequence"/>
</dbReference>
<dbReference type="EC" id="6.3.2.5" evidence="3"/>
<keyword evidence="3" id="KW-0460">Magnesium</keyword>
<dbReference type="PANTHER" id="PTHR14359">
    <property type="entry name" value="HOMO-OLIGOMERIC FLAVIN CONTAINING CYS DECARBOXYLASE FAMILY"/>
    <property type="match status" value="1"/>
</dbReference>
<keyword evidence="3 4" id="KW-0288">FMN</keyword>
<comment type="similarity">
    <text evidence="3 4">In the C-terminal section; belongs to the PPC synthetase family.</text>
</comment>
<dbReference type="Pfam" id="PF04127">
    <property type="entry name" value="DFP"/>
    <property type="match status" value="1"/>
</dbReference>
<evidence type="ECO:0000259" key="6">
    <source>
        <dbReference type="Pfam" id="PF04127"/>
    </source>
</evidence>
<feature type="binding site" evidence="3">
    <location>
        <position position="290"/>
    </location>
    <ligand>
        <name>CTP</name>
        <dbReference type="ChEBI" id="CHEBI:37563"/>
    </ligand>
</feature>
<comment type="catalytic activity">
    <reaction evidence="3 4">
        <text>(R)-4'-phosphopantothenate + L-cysteine + CTP = N-[(R)-4-phosphopantothenoyl]-L-cysteine + CMP + diphosphate + H(+)</text>
        <dbReference type="Rhea" id="RHEA:19397"/>
        <dbReference type="ChEBI" id="CHEBI:10986"/>
        <dbReference type="ChEBI" id="CHEBI:15378"/>
        <dbReference type="ChEBI" id="CHEBI:33019"/>
        <dbReference type="ChEBI" id="CHEBI:35235"/>
        <dbReference type="ChEBI" id="CHEBI:37563"/>
        <dbReference type="ChEBI" id="CHEBI:59458"/>
        <dbReference type="ChEBI" id="CHEBI:60377"/>
        <dbReference type="EC" id="6.3.2.5"/>
    </reaction>
</comment>
<keyword evidence="3 4" id="KW-0436">Ligase</keyword>
<feature type="domain" description="DNA/pantothenate metabolism flavoprotein C-terminal" evidence="6">
    <location>
        <begin position="187"/>
        <end position="396"/>
    </location>
</feature>